<organism evidence="3 4">
    <name type="scientific">Didymodactylos carnosus</name>
    <dbReference type="NCBI Taxonomy" id="1234261"/>
    <lineage>
        <taxon>Eukaryota</taxon>
        <taxon>Metazoa</taxon>
        <taxon>Spiralia</taxon>
        <taxon>Gnathifera</taxon>
        <taxon>Rotifera</taxon>
        <taxon>Eurotatoria</taxon>
        <taxon>Bdelloidea</taxon>
        <taxon>Philodinida</taxon>
        <taxon>Philodinidae</taxon>
        <taxon>Didymodactylos</taxon>
    </lineage>
</organism>
<keyword evidence="1" id="KW-0812">Transmembrane</keyword>
<proteinExistence type="predicted"/>
<evidence type="ECO:0000313" key="4">
    <source>
        <dbReference type="Proteomes" id="UP000682733"/>
    </source>
</evidence>
<gene>
    <name evidence="2" type="ORF">OVA965_LOCUS35697</name>
    <name evidence="3" type="ORF">TMI583_LOCUS36672</name>
</gene>
<comment type="caution">
    <text evidence="3">The sequence shown here is derived from an EMBL/GenBank/DDBJ whole genome shotgun (WGS) entry which is preliminary data.</text>
</comment>
<keyword evidence="1" id="KW-0472">Membrane</keyword>
<feature type="transmembrane region" description="Helical" evidence="1">
    <location>
        <begin position="20"/>
        <end position="38"/>
    </location>
</feature>
<dbReference type="Proteomes" id="UP000677228">
    <property type="component" value="Unassembled WGS sequence"/>
</dbReference>
<keyword evidence="1" id="KW-1133">Transmembrane helix</keyword>
<evidence type="ECO:0000313" key="3">
    <source>
        <dbReference type="EMBL" id="CAF4263835.1"/>
    </source>
</evidence>
<reference evidence="3" key="1">
    <citation type="submission" date="2021-02" db="EMBL/GenBank/DDBJ databases">
        <authorList>
            <person name="Nowell W R."/>
        </authorList>
    </citation>
    <scope>NUCLEOTIDE SEQUENCE</scope>
</reference>
<dbReference type="AlphaFoldDB" id="A0A8S2T572"/>
<protein>
    <submittedName>
        <fullName evidence="3">Uncharacterized protein</fullName>
    </submittedName>
</protein>
<dbReference type="EMBL" id="CAJNOK010031426">
    <property type="protein sequence ID" value="CAF1472138.1"/>
    <property type="molecule type" value="Genomic_DNA"/>
</dbReference>
<dbReference type="EMBL" id="CAJOBA010053320">
    <property type="protein sequence ID" value="CAF4263835.1"/>
    <property type="molecule type" value="Genomic_DNA"/>
</dbReference>
<evidence type="ECO:0000313" key="2">
    <source>
        <dbReference type="EMBL" id="CAF1472138.1"/>
    </source>
</evidence>
<evidence type="ECO:0000256" key="1">
    <source>
        <dbReference type="SAM" id="Phobius"/>
    </source>
</evidence>
<sequence>MENSSTDDKDEIYKMSTVECLLVLVVISLWLIAVINLARKLEKLCNPPSIFPNYSLYAKVSVSPSSAPNSSEPIEQRTFIRAISEPTIDASPRTVIIRSPSETCLHIKSTNSLRGSTLSHLSPSDFIDDHFYHHYTNSNHRIVHETNENRLTNKQRNSLLDPNRIPMIVRKSLIDLHRRTLFNTNITPIKCIITPDNNYQHMNINNSKQPLIQRQQLVDLYHTEENDDENHVFYISIYTRNQATDIDQFRKPSERYAVQIQRFREKMNLDYMPPLPRPPPHASW</sequence>
<dbReference type="Proteomes" id="UP000682733">
    <property type="component" value="Unassembled WGS sequence"/>
</dbReference>
<accession>A0A8S2T572</accession>
<name>A0A8S2T572_9BILA</name>